<dbReference type="Gene3D" id="1.10.640.10">
    <property type="entry name" value="Haem peroxidase domain superfamily, animal type"/>
    <property type="match status" value="1"/>
</dbReference>
<evidence type="ECO:0000256" key="6">
    <source>
        <dbReference type="PIRSR" id="PIRSR619791-2"/>
    </source>
</evidence>
<organism evidence="8 9">
    <name type="scientific">Halocaridina rubra</name>
    <name type="common">Hawaiian red shrimp</name>
    <dbReference type="NCBI Taxonomy" id="373956"/>
    <lineage>
        <taxon>Eukaryota</taxon>
        <taxon>Metazoa</taxon>
        <taxon>Ecdysozoa</taxon>
        <taxon>Arthropoda</taxon>
        <taxon>Crustacea</taxon>
        <taxon>Multicrustacea</taxon>
        <taxon>Malacostraca</taxon>
        <taxon>Eumalacostraca</taxon>
        <taxon>Eucarida</taxon>
        <taxon>Decapoda</taxon>
        <taxon>Pleocyemata</taxon>
        <taxon>Caridea</taxon>
        <taxon>Atyoidea</taxon>
        <taxon>Atyidae</taxon>
        <taxon>Halocaridina</taxon>
    </lineage>
</organism>
<evidence type="ECO:0008006" key="10">
    <source>
        <dbReference type="Google" id="ProtNLM"/>
    </source>
</evidence>
<dbReference type="GO" id="GO:0020037">
    <property type="term" value="F:heme binding"/>
    <property type="evidence" value="ECO:0007669"/>
    <property type="project" value="InterPro"/>
</dbReference>
<dbReference type="EMBL" id="JAXCGZ010015166">
    <property type="protein sequence ID" value="KAK7071018.1"/>
    <property type="molecule type" value="Genomic_DNA"/>
</dbReference>
<evidence type="ECO:0000256" key="7">
    <source>
        <dbReference type="SAM" id="SignalP"/>
    </source>
</evidence>
<comment type="caution">
    <text evidence="8">The sequence shown here is derived from an EMBL/GenBank/DDBJ whole genome shotgun (WGS) entry which is preliminary data.</text>
</comment>
<keyword evidence="3" id="KW-0575">Peroxidase</keyword>
<dbReference type="FunFam" id="1.10.640.10:FF:000003">
    <property type="entry name" value="chorion peroxidase"/>
    <property type="match status" value="1"/>
</dbReference>
<keyword evidence="5" id="KW-0325">Glycoprotein</keyword>
<dbReference type="SUPFAM" id="SSF48113">
    <property type="entry name" value="Heme-dependent peroxidases"/>
    <property type="match status" value="1"/>
</dbReference>
<keyword evidence="6" id="KW-0349">Heme</keyword>
<dbReference type="GO" id="GO:0046872">
    <property type="term" value="F:metal ion binding"/>
    <property type="evidence" value="ECO:0007669"/>
    <property type="project" value="UniProtKB-KW"/>
</dbReference>
<name>A0AAN9A0X0_HALRR</name>
<dbReference type="GO" id="GO:0006979">
    <property type="term" value="P:response to oxidative stress"/>
    <property type="evidence" value="ECO:0007669"/>
    <property type="project" value="InterPro"/>
</dbReference>
<dbReference type="PROSITE" id="PS50292">
    <property type="entry name" value="PEROXIDASE_3"/>
    <property type="match status" value="1"/>
</dbReference>
<comment type="subcellular location">
    <subcellularLocation>
        <location evidence="1">Secreted</location>
    </subcellularLocation>
</comment>
<feature type="chain" id="PRO_5042939519" description="Peroxinectin" evidence="7">
    <location>
        <begin position="31"/>
        <end position="839"/>
    </location>
</feature>
<feature type="signal peptide" evidence="7">
    <location>
        <begin position="1"/>
        <end position="30"/>
    </location>
</feature>
<evidence type="ECO:0000256" key="2">
    <source>
        <dbReference type="ARBA" id="ARBA00022525"/>
    </source>
</evidence>
<evidence type="ECO:0000256" key="4">
    <source>
        <dbReference type="ARBA" id="ARBA00022729"/>
    </source>
</evidence>
<gene>
    <name evidence="8" type="ORF">SK128_013626</name>
</gene>
<evidence type="ECO:0000313" key="9">
    <source>
        <dbReference type="Proteomes" id="UP001381693"/>
    </source>
</evidence>
<feature type="binding site" description="axial binding residue" evidence="6">
    <location>
        <position position="592"/>
    </location>
    <ligand>
        <name>heme b</name>
        <dbReference type="ChEBI" id="CHEBI:60344"/>
    </ligand>
    <ligandPart>
        <name>Fe</name>
        <dbReference type="ChEBI" id="CHEBI:18248"/>
    </ligandPart>
</feature>
<protein>
    <recommendedName>
        <fullName evidence="10">Peroxinectin</fullName>
    </recommendedName>
</protein>
<keyword evidence="6" id="KW-0408">Iron</keyword>
<dbReference type="GO" id="GO:0005576">
    <property type="term" value="C:extracellular region"/>
    <property type="evidence" value="ECO:0007669"/>
    <property type="project" value="UniProtKB-SubCell"/>
</dbReference>
<keyword evidence="4 7" id="KW-0732">Signal</keyword>
<dbReference type="PANTHER" id="PTHR11475:SF4">
    <property type="entry name" value="CHORION PEROXIDASE"/>
    <property type="match status" value="1"/>
</dbReference>
<dbReference type="GO" id="GO:0004601">
    <property type="term" value="F:peroxidase activity"/>
    <property type="evidence" value="ECO:0007669"/>
    <property type="project" value="UniProtKB-KW"/>
</dbReference>
<evidence type="ECO:0000256" key="5">
    <source>
        <dbReference type="ARBA" id="ARBA00023180"/>
    </source>
</evidence>
<dbReference type="InterPro" id="IPR019791">
    <property type="entry name" value="Haem_peroxidase_animal"/>
</dbReference>
<dbReference type="InterPro" id="IPR010255">
    <property type="entry name" value="Haem_peroxidase_sf"/>
</dbReference>
<dbReference type="AlphaFoldDB" id="A0AAN9A0X0"/>
<dbReference type="PANTHER" id="PTHR11475">
    <property type="entry name" value="OXIDASE/PEROXIDASE"/>
    <property type="match status" value="1"/>
</dbReference>
<dbReference type="Proteomes" id="UP001381693">
    <property type="component" value="Unassembled WGS sequence"/>
</dbReference>
<proteinExistence type="predicted"/>
<accession>A0AAN9A0X0</accession>
<dbReference type="CDD" id="cd09823">
    <property type="entry name" value="peroxinectin_like"/>
    <property type="match status" value="1"/>
</dbReference>
<reference evidence="8 9" key="1">
    <citation type="submission" date="2023-11" db="EMBL/GenBank/DDBJ databases">
        <title>Halocaridina rubra genome assembly.</title>
        <authorList>
            <person name="Smith C."/>
        </authorList>
    </citation>
    <scope>NUCLEOTIDE SEQUENCE [LARGE SCALE GENOMIC DNA]</scope>
    <source>
        <strain evidence="8">EP-1</strain>
        <tissue evidence="8">Whole</tissue>
    </source>
</reference>
<sequence>MKSVAKTYSMKTPLISTLFLVTVALKWGTAQEATELENDNETPAEDDKILHSGRVIRQIIFPGRVSPGGGRAPQSGRPAVFATASVSRPQSGNCNCVAMINCASEIRQVQNSCTLSNAAPGVCCPPSFLASNNPPRGTGDSRVLAAPRANVNLGPVDANVIIQALQKGISAYQTFQNTEQDLIRQRIYLERGSPASGHLRFFTVSPGIAALDQNALTIAMASKNILNDLSLSRSQADGLRNMQVSNTILGHTCPRAPACSNPNSKYRTADGSCNNLNNPSWGMMGTPVQRIVPPKYDDGVIDARSRSVDGSPLPRERVIASNILVDVDNPDVQYTSSVIHWSQFLDHDFTHTPFPMMPNGEGIECCPNGRMAPANQLHPRCLPIDLTGDAFFAQRGRNCMNFVRSMLAVGAGTECTFGPAEQVNQLTAWIDGSMVYGSNVTQTRNLRTGRDGLLSSSGNRHLPIARNQGGSCEAGDRNAQCFMAGDSRSNESPGLTATHIVWHREHNRIARALRTLNPTWSDEALFQETRRIIIAQLQHITYNEFLPAIVGPNFMRAYGINTRLSGYSNDYNPRINPTINNEFGTAAYRFGHSMVQGIMRLFSPTGQVSSIQLRDHFNSPHLIQQNPQALDMILRSFTQQATQQFDSFVSRELTNHLFQTPKFNFGMDLMSINIHRGRDHAIGTYNEIRQICGLPRARTFNDIKDQIPAQIANNLARIYRHVDDIDFFVGGIVERPVSGGVLGWTFLCVVGDQFARLKKGDRYFYDLGGQPGSFTGAQLQEIRRTSWARVLCDNGDNLQIIQPLAFQLANSRFNQPVPCGSPIIPRMDLTQWRGERPAA</sequence>
<evidence type="ECO:0000256" key="3">
    <source>
        <dbReference type="ARBA" id="ARBA00022559"/>
    </source>
</evidence>
<dbReference type="InterPro" id="IPR037120">
    <property type="entry name" value="Haem_peroxidase_sf_animal"/>
</dbReference>
<evidence type="ECO:0000256" key="1">
    <source>
        <dbReference type="ARBA" id="ARBA00004613"/>
    </source>
</evidence>
<evidence type="ECO:0000313" key="8">
    <source>
        <dbReference type="EMBL" id="KAK7071018.1"/>
    </source>
</evidence>
<dbReference type="Pfam" id="PF03098">
    <property type="entry name" value="An_peroxidase"/>
    <property type="match status" value="1"/>
</dbReference>
<keyword evidence="2" id="KW-0964">Secreted</keyword>
<keyword evidence="9" id="KW-1185">Reference proteome</keyword>
<keyword evidence="6" id="KW-0479">Metal-binding</keyword>
<keyword evidence="3" id="KW-0560">Oxidoreductase</keyword>
<dbReference type="PRINTS" id="PR00457">
    <property type="entry name" value="ANPEROXIDASE"/>
</dbReference>